<feature type="region of interest" description="Disordered" evidence="2">
    <location>
        <begin position="172"/>
        <end position="221"/>
    </location>
</feature>
<feature type="compositionally biased region" description="Polar residues" evidence="2">
    <location>
        <begin position="172"/>
        <end position="185"/>
    </location>
</feature>
<dbReference type="RefSeq" id="WP_005187756.1">
    <property type="nucleotide sequence ID" value="NZ_CP045804.1"/>
</dbReference>
<dbReference type="AlphaFoldDB" id="A0A857ME60"/>
<name>A0A857ME60_9ACTN</name>
<organism evidence="4">
    <name type="scientific">Gordonia amarae</name>
    <dbReference type="NCBI Taxonomy" id="36821"/>
    <lineage>
        <taxon>Bacteria</taxon>
        <taxon>Bacillati</taxon>
        <taxon>Actinomycetota</taxon>
        <taxon>Actinomycetes</taxon>
        <taxon>Mycobacteriales</taxon>
        <taxon>Gordoniaceae</taxon>
        <taxon>Gordonia</taxon>
    </lineage>
</organism>
<evidence type="ECO:0000313" key="4">
    <source>
        <dbReference type="EMBL" id="QHN40713.1"/>
    </source>
</evidence>
<dbReference type="SUPFAM" id="SSF140459">
    <property type="entry name" value="PE/PPE dimer-like"/>
    <property type="match status" value="1"/>
</dbReference>
<accession>A0A857ME60</accession>
<reference evidence="4" key="1">
    <citation type="journal article" date="2021" name="Nat. Microbiol.">
        <title>Cocultivation of an ultrasmall environmental parasitic bacterium with lytic ability against bacteria associated with wastewater foams.</title>
        <authorList>
            <person name="Batinovic S."/>
            <person name="Rose J.J.A."/>
            <person name="Ratcliffe J."/>
            <person name="Seviour R.J."/>
            <person name="Petrovski S."/>
        </authorList>
    </citation>
    <scope>NUCLEOTIDE SEQUENCE</scope>
    <source>
        <strain evidence="4">CON44</strain>
    </source>
</reference>
<evidence type="ECO:0000256" key="2">
    <source>
        <dbReference type="SAM" id="MobiDB-lite"/>
    </source>
</evidence>
<protein>
    <submittedName>
        <fullName evidence="4">PPE domain-containing protein</fullName>
    </submittedName>
</protein>
<gene>
    <name evidence="4" type="ORF">GII30_17570</name>
</gene>
<dbReference type="Gene3D" id="1.20.1260.20">
    <property type="entry name" value="PPE superfamily"/>
    <property type="match status" value="1"/>
</dbReference>
<sequence length="374" mass="37325">MTGFTGVDWENRTQLRLHADLAAGPGAVPLAEAARAWTAAGNDLAGIATDVNATLRNLGMQWSVAGEPDVGPALRRMAEWLVEMSGTADRSGGVADVQSTAVEVARRTMPHPDGLAGDLPGILTVLGPAGATLLGAMADLELAQQSGRLRAARVMAAYEHAATEAVRSWYTSTPSPNVVRTNNIQPIADGGPERRDSGRVAPDAGATPAVSGGQAGTPPVPLSAGLAMPAVVPGTYAHSQVGRPAGLSDRKEGADVAADGVGAGAAIGGDSGVAADPALTRQGAATVGAPVLPSAVPASAAAPSAAASVWTGAQPTAYTQPAVVSDRWVRIDADTTAPAPVADPAHRTTWTDIEAMDTAAPDYVVGAGSGGGGR</sequence>
<proteinExistence type="inferred from homology"/>
<feature type="domain" description="PPE" evidence="3">
    <location>
        <begin position="19"/>
        <end position="168"/>
    </location>
</feature>
<comment type="similarity">
    <text evidence="1">Belongs to the mycobacterial PPE family.</text>
</comment>
<dbReference type="Pfam" id="PF00823">
    <property type="entry name" value="PPE"/>
    <property type="match status" value="1"/>
</dbReference>
<evidence type="ECO:0000256" key="1">
    <source>
        <dbReference type="ARBA" id="ARBA00010652"/>
    </source>
</evidence>
<dbReference type="EMBL" id="CP045810">
    <property type="protein sequence ID" value="QHN40713.1"/>
    <property type="molecule type" value="Genomic_DNA"/>
</dbReference>
<evidence type="ECO:0000259" key="3">
    <source>
        <dbReference type="Pfam" id="PF00823"/>
    </source>
</evidence>
<dbReference type="InterPro" id="IPR000030">
    <property type="entry name" value="PPE_dom"/>
</dbReference>
<dbReference type="InterPro" id="IPR038332">
    <property type="entry name" value="PPE_sf"/>
</dbReference>